<evidence type="ECO:0000259" key="2">
    <source>
        <dbReference type="Pfam" id="PF13962"/>
    </source>
</evidence>
<evidence type="ECO:0000256" key="1">
    <source>
        <dbReference type="SAM" id="Phobius"/>
    </source>
</evidence>
<dbReference type="GO" id="GO:0016020">
    <property type="term" value="C:membrane"/>
    <property type="evidence" value="ECO:0007669"/>
    <property type="project" value="TreeGrafter"/>
</dbReference>
<comment type="caution">
    <text evidence="3">The sequence shown here is derived from an EMBL/GenBank/DDBJ whole genome shotgun (WGS) entry which is preliminary data.</text>
</comment>
<dbReference type="PANTHER" id="PTHR24177:SF329">
    <property type="entry name" value="ANKYRIN REPEAT PROTEIN"/>
    <property type="match status" value="1"/>
</dbReference>
<dbReference type="EMBL" id="LXQA010009892">
    <property type="protein sequence ID" value="MCH86188.1"/>
    <property type="molecule type" value="Genomic_DNA"/>
</dbReference>
<dbReference type="InterPro" id="IPR026961">
    <property type="entry name" value="PGG_dom"/>
</dbReference>
<feature type="transmembrane region" description="Helical" evidence="1">
    <location>
        <begin position="127"/>
        <end position="153"/>
    </location>
</feature>
<evidence type="ECO:0000313" key="3">
    <source>
        <dbReference type="EMBL" id="MCH86188.1"/>
    </source>
</evidence>
<dbReference type="AlphaFoldDB" id="A0A392MHG5"/>
<keyword evidence="1" id="KW-0812">Transmembrane</keyword>
<protein>
    <submittedName>
        <fullName evidence="3">Ankyrin repeat protein</fullName>
    </submittedName>
</protein>
<feature type="transmembrane region" description="Helical" evidence="1">
    <location>
        <begin position="84"/>
        <end position="106"/>
    </location>
</feature>
<feature type="transmembrane region" description="Helical" evidence="1">
    <location>
        <begin position="159"/>
        <end position="177"/>
    </location>
</feature>
<keyword evidence="1" id="KW-0472">Membrane</keyword>
<dbReference type="Pfam" id="PF13962">
    <property type="entry name" value="PGG"/>
    <property type="match status" value="1"/>
</dbReference>
<sequence>MVECSIVPPMYKQAKNVDGLKPRELFTKNHEQLLNEGRQSVKETANSFTIVGTLIVAIMFAAAFTVPGGNDQNKGTPIFLGQNAFFVFIIADTLSLIASSSAVLIFTEILSSHYIEEDFFTTSPLKLLFGIYTIFISVVCMMCAFCAALALILNGYNSIMATTIAFSALPILVSYGTRNILAEIIELLFTIIYKEVVQLQAIVN</sequence>
<dbReference type="Proteomes" id="UP000265520">
    <property type="component" value="Unassembled WGS sequence"/>
</dbReference>
<reference evidence="3 4" key="1">
    <citation type="journal article" date="2018" name="Front. Plant Sci.">
        <title>Red Clover (Trifolium pratense) and Zigzag Clover (T. medium) - A Picture of Genomic Similarities and Differences.</title>
        <authorList>
            <person name="Dluhosova J."/>
            <person name="Istvanek J."/>
            <person name="Nedelnik J."/>
            <person name="Repkova J."/>
        </authorList>
    </citation>
    <scope>NUCLEOTIDE SEQUENCE [LARGE SCALE GENOMIC DNA]</scope>
    <source>
        <strain evidence="4">cv. 10/8</strain>
        <tissue evidence="3">Leaf</tissue>
    </source>
</reference>
<dbReference type="PANTHER" id="PTHR24177">
    <property type="entry name" value="CASKIN"/>
    <property type="match status" value="1"/>
</dbReference>
<gene>
    <name evidence="3" type="ORF">A2U01_0007042</name>
</gene>
<evidence type="ECO:0000313" key="4">
    <source>
        <dbReference type="Proteomes" id="UP000265520"/>
    </source>
</evidence>
<proteinExistence type="predicted"/>
<feature type="transmembrane region" description="Helical" evidence="1">
    <location>
        <begin position="45"/>
        <end position="64"/>
    </location>
</feature>
<keyword evidence="4" id="KW-1185">Reference proteome</keyword>
<name>A0A392MHG5_9FABA</name>
<accession>A0A392MHG5</accession>
<organism evidence="3 4">
    <name type="scientific">Trifolium medium</name>
    <dbReference type="NCBI Taxonomy" id="97028"/>
    <lineage>
        <taxon>Eukaryota</taxon>
        <taxon>Viridiplantae</taxon>
        <taxon>Streptophyta</taxon>
        <taxon>Embryophyta</taxon>
        <taxon>Tracheophyta</taxon>
        <taxon>Spermatophyta</taxon>
        <taxon>Magnoliopsida</taxon>
        <taxon>eudicotyledons</taxon>
        <taxon>Gunneridae</taxon>
        <taxon>Pentapetalae</taxon>
        <taxon>rosids</taxon>
        <taxon>fabids</taxon>
        <taxon>Fabales</taxon>
        <taxon>Fabaceae</taxon>
        <taxon>Papilionoideae</taxon>
        <taxon>50 kb inversion clade</taxon>
        <taxon>NPAAA clade</taxon>
        <taxon>Hologalegina</taxon>
        <taxon>IRL clade</taxon>
        <taxon>Trifolieae</taxon>
        <taxon>Trifolium</taxon>
    </lineage>
</organism>
<keyword evidence="1" id="KW-1133">Transmembrane helix</keyword>
<feature type="domain" description="PGG" evidence="2">
    <location>
        <begin position="40"/>
        <end position="150"/>
    </location>
</feature>